<evidence type="ECO:0000256" key="4">
    <source>
        <dbReference type="ARBA" id="ARBA00022777"/>
    </source>
</evidence>
<evidence type="ECO:0000313" key="7">
    <source>
        <dbReference type="EMBL" id="KAK6322030.1"/>
    </source>
</evidence>
<dbReference type="GO" id="GO:0005524">
    <property type="term" value="F:ATP binding"/>
    <property type="evidence" value="ECO:0007669"/>
    <property type="project" value="UniProtKB-KW"/>
</dbReference>
<dbReference type="Proteomes" id="UP001356427">
    <property type="component" value="Unassembled WGS sequence"/>
</dbReference>
<dbReference type="Pfam" id="PF00069">
    <property type="entry name" value="Pkinase"/>
    <property type="match status" value="2"/>
</dbReference>
<evidence type="ECO:0000256" key="5">
    <source>
        <dbReference type="ARBA" id="ARBA00022840"/>
    </source>
</evidence>
<keyword evidence="8" id="KW-1185">Reference proteome</keyword>
<dbReference type="Gene3D" id="1.10.510.10">
    <property type="entry name" value="Transferase(Phosphotransferase) domain 1"/>
    <property type="match status" value="1"/>
</dbReference>
<name>A0AAN8MDV5_9TELE</name>
<keyword evidence="3" id="KW-0547">Nucleotide-binding</keyword>
<comment type="caution">
    <text evidence="7">The sequence shown here is derived from an EMBL/GenBank/DDBJ whole genome shotgun (WGS) entry which is preliminary data.</text>
</comment>
<keyword evidence="5" id="KW-0067">ATP-binding</keyword>
<dbReference type="SUPFAM" id="SSF56112">
    <property type="entry name" value="Protein kinase-like (PK-like)"/>
    <property type="match status" value="1"/>
</dbReference>
<evidence type="ECO:0000256" key="1">
    <source>
        <dbReference type="ARBA" id="ARBA00022527"/>
    </source>
</evidence>
<dbReference type="GO" id="GO:0005634">
    <property type="term" value="C:nucleus"/>
    <property type="evidence" value="ECO:0007669"/>
    <property type="project" value="TreeGrafter"/>
</dbReference>
<keyword evidence="1" id="KW-0723">Serine/threonine-protein kinase</keyword>
<dbReference type="AlphaFoldDB" id="A0AAN8MDV5"/>
<dbReference type="Gene3D" id="3.30.200.20">
    <property type="entry name" value="Phosphorylase Kinase, domain 1"/>
    <property type="match status" value="1"/>
</dbReference>
<dbReference type="InterPro" id="IPR050108">
    <property type="entry name" value="CDK"/>
</dbReference>
<dbReference type="InterPro" id="IPR000719">
    <property type="entry name" value="Prot_kinase_dom"/>
</dbReference>
<reference evidence="7 8" key="1">
    <citation type="submission" date="2021-04" db="EMBL/GenBank/DDBJ databases">
        <authorList>
            <person name="De Guttry C."/>
            <person name="Zahm M."/>
            <person name="Klopp C."/>
            <person name="Cabau C."/>
            <person name="Louis A."/>
            <person name="Berthelot C."/>
            <person name="Parey E."/>
            <person name="Roest Crollius H."/>
            <person name="Montfort J."/>
            <person name="Robinson-Rechavi M."/>
            <person name="Bucao C."/>
            <person name="Bouchez O."/>
            <person name="Gislard M."/>
            <person name="Lluch J."/>
            <person name="Milhes M."/>
            <person name="Lampietro C."/>
            <person name="Lopez Roques C."/>
            <person name="Donnadieu C."/>
            <person name="Braasch I."/>
            <person name="Desvignes T."/>
            <person name="Postlethwait J."/>
            <person name="Bobe J."/>
            <person name="Wedekind C."/>
            <person name="Guiguen Y."/>
        </authorList>
    </citation>
    <scope>NUCLEOTIDE SEQUENCE [LARGE SCALE GENOMIC DNA]</scope>
    <source>
        <strain evidence="7">Cs_M1</strain>
        <tissue evidence="7">Blood</tissue>
    </source>
</reference>
<dbReference type="InterPro" id="IPR011009">
    <property type="entry name" value="Kinase-like_dom_sf"/>
</dbReference>
<dbReference type="PANTHER" id="PTHR24056:SF177">
    <property type="entry name" value="CYCLIN-DEPENDENT KINASE-LIKE 3"/>
    <property type="match status" value="1"/>
</dbReference>
<evidence type="ECO:0000313" key="8">
    <source>
        <dbReference type="Proteomes" id="UP001356427"/>
    </source>
</evidence>
<evidence type="ECO:0000256" key="2">
    <source>
        <dbReference type="ARBA" id="ARBA00022679"/>
    </source>
</evidence>
<keyword evidence="4" id="KW-0418">Kinase</keyword>
<dbReference type="PANTHER" id="PTHR24056">
    <property type="entry name" value="CELL DIVISION PROTEIN KINASE"/>
    <property type="match status" value="1"/>
</dbReference>
<accession>A0AAN8MDV5</accession>
<evidence type="ECO:0000256" key="3">
    <source>
        <dbReference type="ARBA" id="ARBA00022741"/>
    </source>
</evidence>
<dbReference type="GO" id="GO:0004674">
    <property type="term" value="F:protein serine/threonine kinase activity"/>
    <property type="evidence" value="ECO:0007669"/>
    <property type="project" value="UniProtKB-KW"/>
</dbReference>
<gene>
    <name evidence="7" type="ORF">J4Q44_G00068220</name>
</gene>
<sequence length="288" mass="33371">MDMYENLGVDYHERNQTLRQFRHENLVNMREVLRFKKRLYVVFEYIDRTVLEDLERYPRGLDSKRLRKYMIQILAAMDYLHTSNIFPRDVKPEKVLVSNSGVVKLCDFGWYRAPEPLVADTTYSKPVDVWAIGCLIIEMATSNAFLMGTSDLDQVHKIVSKNPIFAVASLSEVQLLRDPRKKYYKLHPLVAEIVDSCLQIDPADRAMCSMLLIHRCFSKDGFPERFKPEIQALILKDAEVNSMHRIHSGLWEAPEEQGAVVPCSCNRKPVKPFVLVACHRKDKAIEQN</sequence>
<evidence type="ECO:0000259" key="6">
    <source>
        <dbReference type="PROSITE" id="PS50011"/>
    </source>
</evidence>
<protein>
    <recommendedName>
        <fullName evidence="6">Protein kinase domain-containing protein</fullName>
    </recommendedName>
</protein>
<keyword evidence="2" id="KW-0808">Transferase</keyword>
<dbReference type="PROSITE" id="PS50011">
    <property type="entry name" value="PROTEIN_KINASE_DOM"/>
    <property type="match status" value="1"/>
</dbReference>
<dbReference type="EMBL" id="JAGTTL010000005">
    <property type="protein sequence ID" value="KAK6322030.1"/>
    <property type="molecule type" value="Genomic_DNA"/>
</dbReference>
<feature type="domain" description="Protein kinase" evidence="6">
    <location>
        <begin position="1"/>
        <end position="217"/>
    </location>
</feature>
<organism evidence="7 8">
    <name type="scientific">Coregonus suidteri</name>
    <dbReference type="NCBI Taxonomy" id="861788"/>
    <lineage>
        <taxon>Eukaryota</taxon>
        <taxon>Metazoa</taxon>
        <taxon>Chordata</taxon>
        <taxon>Craniata</taxon>
        <taxon>Vertebrata</taxon>
        <taxon>Euteleostomi</taxon>
        <taxon>Actinopterygii</taxon>
        <taxon>Neopterygii</taxon>
        <taxon>Teleostei</taxon>
        <taxon>Protacanthopterygii</taxon>
        <taxon>Salmoniformes</taxon>
        <taxon>Salmonidae</taxon>
        <taxon>Coregoninae</taxon>
        <taxon>Coregonus</taxon>
    </lineage>
</organism>
<proteinExistence type="predicted"/>